<dbReference type="EMBL" id="JACMSC010000006">
    <property type="protein sequence ID" value="KAG6519520.1"/>
    <property type="molecule type" value="Genomic_DNA"/>
</dbReference>
<dbReference type="GO" id="GO:0006508">
    <property type="term" value="P:proteolysis"/>
    <property type="evidence" value="ECO:0007669"/>
    <property type="project" value="UniProtKB-KW"/>
</dbReference>
<feature type="domain" description="Histone deacetylase complex subunit SAP30 Sin3 binding" evidence="12">
    <location>
        <begin position="1103"/>
        <end position="1156"/>
    </location>
</feature>
<dbReference type="InterPro" id="IPR045051">
    <property type="entry name" value="SBT"/>
</dbReference>
<evidence type="ECO:0000313" key="14">
    <source>
        <dbReference type="EMBL" id="KAG6519520.1"/>
    </source>
</evidence>
<gene>
    <name evidence="14" type="ORF">ZIOFF_023014</name>
</gene>
<dbReference type="Pfam" id="PF17766">
    <property type="entry name" value="fn3_6"/>
    <property type="match status" value="1"/>
</dbReference>
<evidence type="ECO:0000256" key="7">
    <source>
        <dbReference type="PROSITE-ProRule" id="PRU01240"/>
    </source>
</evidence>
<evidence type="ECO:0000259" key="11">
    <source>
        <dbReference type="Pfam" id="PF05922"/>
    </source>
</evidence>
<feature type="chain" id="PRO_5035156783" description="Subtilisin-like protease SBT2.4" evidence="9">
    <location>
        <begin position="34"/>
        <end position="1163"/>
    </location>
</feature>
<comment type="caution">
    <text evidence="14">The sequence shown here is derived from an EMBL/GenBank/DDBJ whole genome shotgun (WGS) entry which is preliminary data.</text>
</comment>
<dbReference type="SUPFAM" id="SSF52743">
    <property type="entry name" value="Subtilisin-like"/>
    <property type="match status" value="1"/>
</dbReference>
<dbReference type="Pfam" id="PF05922">
    <property type="entry name" value="Inhibitor_I9"/>
    <property type="match status" value="1"/>
</dbReference>
<feature type="active site" description="Charge relay system" evidence="6 7">
    <location>
        <position position="196"/>
    </location>
</feature>
<evidence type="ECO:0000259" key="13">
    <source>
        <dbReference type="Pfam" id="PF17766"/>
    </source>
</evidence>
<dbReference type="InterPro" id="IPR041469">
    <property type="entry name" value="Subtilisin-like_FN3"/>
</dbReference>
<dbReference type="Pfam" id="PF00082">
    <property type="entry name" value="Peptidase_S8"/>
    <property type="match status" value="1"/>
</dbReference>
<evidence type="ECO:0000313" key="15">
    <source>
        <dbReference type="Proteomes" id="UP000734854"/>
    </source>
</evidence>
<dbReference type="InterPro" id="IPR022398">
    <property type="entry name" value="Peptidase_S8_His-AS"/>
</dbReference>
<dbReference type="AlphaFoldDB" id="A0A8J5HN75"/>
<dbReference type="PROSITE" id="PS51892">
    <property type="entry name" value="SUBTILASE"/>
    <property type="match status" value="1"/>
</dbReference>
<dbReference type="GO" id="GO:0004252">
    <property type="term" value="F:serine-type endopeptidase activity"/>
    <property type="evidence" value="ECO:0007669"/>
    <property type="project" value="UniProtKB-UniRule"/>
</dbReference>
<evidence type="ECO:0000256" key="9">
    <source>
        <dbReference type="SAM" id="SignalP"/>
    </source>
</evidence>
<evidence type="ECO:0000256" key="5">
    <source>
        <dbReference type="ARBA" id="ARBA00022825"/>
    </source>
</evidence>
<dbReference type="Gene3D" id="2.60.40.2310">
    <property type="match status" value="1"/>
</dbReference>
<dbReference type="InterPro" id="IPR025718">
    <property type="entry name" value="SAP30_Sin3-bd"/>
</dbReference>
<dbReference type="PROSITE" id="PS00136">
    <property type="entry name" value="SUBTILASE_ASP"/>
    <property type="match status" value="1"/>
</dbReference>
<dbReference type="CDD" id="cd02120">
    <property type="entry name" value="PA_subtilisin_like"/>
    <property type="match status" value="1"/>
</dbReference>
<name>A0A8J5HN75_ZINOF</name>
<evidence type="ECO:0008006" key="16">
    <source>
        <dbReference type="Google" id="ProtNLM"/>
    </source>
</evidence>
<dbReference type="PROSITE" id="PS00138">
    <property type="entry name" value="SUBTILASE_SER"/>
    <property type="match status" value="1"/>
</dbReference>
<keyword evidence="4 7" id="KW-0378">Hydrolase</keyword>
<dbReference type="InterPro" id="IPR023827">
    <property type="entry name" value="Peptidase_S8_Asp-AS"/>
</dbReference>
<feature type="domain" description="Inhibitor I9" evidence="11">
    <location>
        <begin position="43"/>
        <end position="117"/>
    </location>
</feature>
<dbReference type="PRINTS" id="PR00723">
    <property type="entry name" value="SUBTILISIN"/>
</dbReference>
<evidence type="ECO:0000256" key="1">
    <source>
        <dbReference type="ARBA" id="ARBA00011073"/>
    </source>
</evidence>
<keyword evidence="2 7" id="KW-0645">Protease</keyword>
<evidence type="ECO:0000256" key="2">
    <source>
        <dbReference type="ARBA" id="ARBA00022670"/>
    </source>
</evidence>
<sequence>MHFSFEIMKKIYPSKTNLLSLLLFLIIPALVATASEMEEKAIYLVTMEGEPVAFRQAAATPSKRHKPLQYKMEQAKLLAKSHDQLLESNLDVESYQKVYSFHHIINGFAVHTTPAQVLLHKASLNAHSLGRLFIDNLVQAKRLESVPGVLTIEKDRRAKLMTTYTPQFLGIPQRVWPQAMAGAKYGGQGMLIGVIDTGIDPNHPSFACSEPPFPQNSTSDSCTASLFGSLSCQPGPLFPPGSCNGKIVSARFFARGAATTLPLNASRDFTPFDELGHGSHVASIAAGNWGVPAVVNGFMLAVYKALYPAGGNVADIVSAIDQAARDQVDVLVLSVGPDEPPEGIVSFMCILDIALLFARRAGIFVAQAAGNQGPAAATVSSFSPWAMGVAASTTGRVYVPTLLTGDAHRLPGVGLTAPTPGNGLFQFKLIAAKDAAVKNSLDSEECQFADALKPELVINSVVICSFSQGFLNGTSSLAAILDTAKALHFIGFIFIANPAYGDFVAHPLPFSVPGIMIPRVADAQVLMAYYENNTCRDERGAAISYRATGALTEGRHAFFSDDAPVVSRFSSRGPGVMDDQKNPADVLKPDILAPGAQIWAAWSSLGVSDPVLSGDDFALLSGTSMAAPHVAGVAALIKQLRPSWNPSMVASALSTTALKHDRRGLPLQSQGSDLYSSRPSTPFDHGAGMVNPEAALDPGLVFSAGNDLITHHSSTAIRLTMPSHVIEFEDYVNFLCALPNVTQALVRSSTGMKCDAESDRSPADLNLPSVTISALRGHQTVKRSVRNVAGKAETYLSSVRPPQPEVVEVSVHPEWFEIPGDGVQDLEIEFKVLQTSESFAFGEIVLTGSLNHVVRLPLAIRPIPIFPSVVSNSRESAGYLLDRSIIDQNPSLDRETSRFCCFLSWKTSAFRRFNRLWCCASLDRDIVLVGYQVVNLLQGMEAEFCSVRTTLSPSRYESGDEELSVLPRHTKVIVTGNNRTKSILVGLQGVVKKAVGLGGWHWLVLKNGVEVKLQRNALSVLEAPTGNEDDDDDIEYDNSFCSSSDLGDKDIDCSSLEFRKTTKPRVRHTKPWASFAKSSGRSSCQDTHTNGHKHQMRLNLAKLGTPTLWRYWRHFNLVNVNPKPTKEQLILGVQNHLLSQELDEMQVIMGFIHSAKRLKTLNP</sequence>
<dbReference type="InterPro" id="IPR038291">
    <property type="entry name" value="SAP30_C_sf"/>
</dbReference>
<proteinExistence type="inferred from homology"/>
<evidence type="ECO:0000256" key="8">
    <source>
        <dbReference type="RuleBase" id="RU003355"/>
    </source>
</evidence>
<evidence type="ECO:0000256" key="6">
    <source>
        <dbReference type="PIRSR" id="PIRSR615500-1"/>
    </source>
</evidence>
<dbReference type="Pfam" id="PF13867">
    <property type="entry name" value="SAP30_Sin3_bdg"/>
    <property type="match status" value="1"/>
</dbReference>
<evidence type="ECO:0000256" key="3">
    <source>
        <dbReference type="ARBA" id="ARBA00022729"/>
    </source>
</evidence>
<dbReference type="InterPro" id="IPR010259">
    <property type="entry name" value="S8pro/Inhibitor_I9"/>
</dbReference>
<dbReference type="Gene3D" id="3.50.30.30">
    <property type="match status" value="1"/>
</dbReference>
<keyword evidence="3 9" id="KW-0732">Signal</keyword>
<dbReference type="InterPro" id="IPR036852">
    <property type="entry name" value="Peptidase_S8/S53_dom_sf"/>
</dbReference>
<dbReference type="Gene3D" id="3.40.50.200">
    <property type="entry name" value="Peptidase S8/S53 domain"/>
    <property type="match status" value="1"/>
</dbReference>
<feature type="active site" description="Charge relay system" evidence="6 7">
    <location>
        <position position="277"/>
    </location>
</feature>
<feature type="signal peptide" evidence="9">
    <location>
        <begin position="1"/>
        <end position="33"/>
    </location>
</feature>
<dbReference type="PANTHER" id="PTHR10795">
    <property type="entry name" value="PROPROTEIN CONVERTASE SUBTILISIN/KEXIN"/>
    <property type="match status" value="1"/>
</dbReference>
<dbReference type="Gene3D" id="6.10.160.20">
    <property type="match status" value="1"/>
</dbReference>
<evidence type="ECO:0000259" key="12">
    <source>
        <dbReference type="Pfam" id="PF13867"/>
    </source>
</evidence>
<dbReference type="InterPro" id="IPR000209">
    <property type="entry name" value="Peptidase_S8/S53_dom"/>
</dbReference>
<feature type="domain" description="Subtilisin-like protease fibronectin type-III" evidence="13">
    <location>
        <begin position="764"/>
        <end position="860"/>
    </location>
</feature>
<dbReference type="PROSITE" id="PS00137">
    <property type="entry name" value="SUBTILASE_HIS"/>
    <property type="match status" value="1"/>
</dbReference>
<protein>
    <recommendedName>
        <fullName evidence="16">Subtilisin-like protease SBT2.4</fullName>
    </recommendedName>
</protein>
<keyword evidence="15" id="KW-1185">Reference proteome</keyword>
<evidence type="ECO:0000256" key="4">
    <source>
        <dbReference type="ARBA" id="ARBA00022801"/>
    </source>
</evidence>
<evidence type="ECO:0000259" key="10">
    <source>
        <dbReference type="Pfam" id="PF00082"/>
    </source>
</evidence>
<comment type="similarity">
    <text evidence="1 7 8">Belongs to the peptidase S8 family.</text>
</comment>
<keyword evidence="5 7" id="KW-0720">Serine protease</keyword>
<dbReference type="InterPro" id="IPR023828">
    <property type="entry name" value="Peptidase_S8_Ser-AS"/>
</dbReference>
<dbReference type="InterPro" id="IPR015500">
    <property type="entry name" value="Peptidase_S8_subtilisin-rel"/>
</dbReference>
<accession>A0A8J5HN75</accession>
<feature type="active site" description="Charge relay system" evidence="6 7">
    <location>
        <position position="624"/>
    </location>
</feature>
<feature type="domain" description="Peptidase S8/S53" evidence="10">
    <location>
        <begin position="187"/>
        <end position="662"/>
    </location>
</feature>
<organism evidence="14 15">
    <name type="scientific">Zingiber officinale</name>
    <name type="common">Ginger</name>
    <name type="synonym">Amomum zingiber</name>
    <dbReference type="NCBI Taxonomy" id="94328"/>
    <lineage>
        <taxon>Eukaryota</taxon>
        <taxon>Viridiplantae</taxon>
        <taxon>Streptophyta</taxon>
        <taxon>Embryophyta</taxon>
        <taxon>Tracheophyta</taxon>
        <taxon>Spermatophyta</taxon>
        <taxon>Magnoliopsida</taxon>
        <taxon>Liliopsida</taxon>
        <taxon>Zingiberales</taxon>
        <taxon>Zingiberaceae</taxon>
        <taxon>Zingiber</taxon>
    </lineage>
</organism>
<reference evidence="14 15" key="1">
    <citation type="submission" date="2020-08" db="EMBL/GenBank/DDBJ databases">
        <title>Plant Genome Project.</title>
        <authorList>
            <person name="Zhang R.-G."/>
        </authorList>
    </citation>
    <scope>NUCLEOTIDE SEQUENCE [LARGE SCALE GENOMIC DNA]</scope>
    <source>
        <tissue evidence="14">Rhizome</tissue>
    </source>
</reference>
<dbReference type="Proteomes" id="UP000734854">
    <property type="component" value="Unassembled WGS sequence"/>
</dbReference>